<feature type="repeat" description="WD" evidence="3">
    <location>
        <begin position="137"/>
        <end position="173"/>
    </location>
</feature>
<dbReference type="SMART" id="SM00320">
    <property type="entry name" value="WD40"/>
    <property type="match status" value="6"/>
</dbReference>
<evidence type="ECO:0000313" key="5">
    <source>
        <dbReference type="Proteomes" id="UP000039324"/>
    </source>
</evidence>
<dbReference type="PANTHER" id="PTHR15574">
    <property type="entry name" value="WD REPEAT DOMAIN-CONTAINING FAMILY"/>
    <property type="match status" value="1"/>
</dbReference>
<dbReference type="InterPro" id="IPR036322">
    <property type="entry name" value="WD40_repeat_dom_sf"/>
</dbReference>
<sequence length="605" mass="66000">MVTCNVLSVIRDRELADHGPQWAFRRLSGHNAWIHRLRPAPVTSEDRVRHHHAGCVNRLCWSPGTGELLASVSDDRKIRLWSIDNSHNIQLRNVIQTDHGHNIFGVRFLDRSGSMMATGANCSTVCISAFDRTIARYTCHKEAVSEIEQPPDQLSVFWSSSEDATIRQWDARTMPECGGQCSDFANCHAKNVLIDGRQFHTPWRFSGIAVSPVDPNLLLVGTGVYGRLFDRRMLSLTSGGGSPPVPIAEYAPRHLSGDGDVNALVTCVSFSPSGRRVVVNYNCDHAYVFDVDNRNDAGIVIKSPSPSRLARRIGQMRRKAVDAIEAKKWANAVDVLSAVLSLQSQLSAEQKIDLLSMRSGALLQRQWVGDAGAALRDAETALSTAERSGLSEFGVEAATCRVRALMALDSSDRAVAAARRYMARYPSAADELADVVHLTESDPEQADQGVDDDLGGSSDYRSRLVGHAHVETYIKEATFLSEQLVGCASDDGTVFIYDADSGVAVHSLVSEPSDEVCGLNCVRAHPVLGTSCIATSGLDHHVQLFSTSASTRSNVDRSDLVEINQRKLKRYQATSLPGHTTSQVALLIQGLLAGQTPFLFISRDL</sequence>
<dbReference type="AlphaFoldDB" id="A0A0G4J5C4"/>
<dbReference type="Proteomes" id="UP000039324">
    <property type="component" value="Unassembled WGS sequence"/>
</dbReference>
<dbReference type="Pfam" id="PF00400">
    <property type="entry name" value="WD40"/>
    <property type="match status" value="2"/>
</dbReference>
<evidence type="ECO:0000313" key="4">
    <source>
        <dbReference type="EMBL" id="CEP02702.1"/>
    </source>
</evidence>
<dbReference type="SUPFAM" id="SSF50978">
    <property type="entry name" value="WD40 repeat-like"/>
    <property type="match status" value="1"/>
</dbReference>
<dbReference type="STRING" id="37360.A0A0G4J5C4"/>
<evidence type="ECO:0000256" key="3">
    <source>
        <dbReference type="PROSITE-ProRule" id="PRU00221"/>
    </source>
</evidence>
<gene>
    <name evidence="4" type="ORF">PBRA_002669</name>
</gene>
<dbReference type="GO" id="GO:0005737">
    <property type="term" value="C:cytoplasm"/>
    <property type="evidence" value="ECO:0007669"/>
    <property type="project" value="TreeGrafter"/>
</dbReference>
<keyword evidence="1 3" id="KW-0853">WD repeat</keyword>
<protein>
    <submittedName>
        <fullName evidence="4">Uncharacterized protein</fullName>
    </submittedName>
</protein>
<name>A0A0G4J5C4_PLABS</name>
<dbReference type="OrthoDB" id="4869960at2759"/>
<dbReference type="PROSITE" id="PS50082">
    <property type="entry name" value="WD_REPEATS_2"/>
    <property type="match status" value="2"/>
</dbReference>
<proteinExistence type="predicted"/>
<evidence type="ECO:0000256" key="2">
    <source>
        <dbReference type="ARBA" id="ARBA00022737"/>
    </source>
</evidence>
<keyword evidence="2" id="KW-0677">Repeat</keyword>
<evidence type="ECO:0000256" key="1">
    <source>
        <dbReference type="ARBA" id="ARBA00022574"/>
    </source>
</evidence>
<dbReference type="PROSITE" id="PS50294">
    <property type="entry name" value="WD_REPEATS_REGION"/>
    <property type="match status" value="1"/>
</dbReference>
<dbReference type="InterPro" id="IPR015943">
    <property type="entry name" value="WD40/YVTN_repeat-like_dom_sf"/>
</dbReference>
<dbReference type="InterPro" id="IPR045151">
    <property type="entry name" value="DCAF8"/>
</dbReference>
<dbReference type="InterPro" id="IPR001680">
    <property type="entry name" value="WD40_rpt"/>
</dbReference>
<dbReference type="GO" id="GO:0080008">
    <property type="term" value="C:Cul4-RING E3 ubiquitin ligase complex"/>
    <property type="evidence" value="ECO:0007669"/>
    <property type="project" value="TreeGrafter"/>
</dbReference>
<keyword evidence="5" id="KW-1185">Reference proteome</keyword>
<dbReference type="PANTHER" id="PTHR15574:SF40">
    <property type="entry name" value="WD AND TETRATRICOPEPTIDE REPEATS PROTEIN 1"/>
    <property type="match status" value="1"/>
</dbReference>
<reference evidence="4 5" key="1">
    <citation type="submission" date="2015-02" db="EMBL/GenBank/DDBJ databases">
        <authorList>
            <person name="Chooi Y.-H."/>
        </authorList>
    </citation>
    <scope>NUCLEOTIDE SEQUENCE [LARGE SCALE GENOMIC DNA]</scope>
    <source>
        <strain evidence="4">E3</strain>
    </source>
</reference>
<organism evidence="4 5">
    <name type="scientific">Plasmodiophora brassicae</name>
    <name type="common">Clubroot disease agent</name>
    <dbReference type="NCBI Taxonomy" id="37360"/>
    <lineage>
        <taxon>Eukaryota</taxon>
        <taxon>Sar</taxon>
        <taxon>Rhizaria</taxon>
        <taxon>Endomyxa</taxon>
        <taxon>Phytomyxea</taxon>
        <taxon>Plasmodiophorida</taxon>
        <taxon>Plasmodiophoridae</taxon>
        <taxon>Plasmodiophora</taxon>
    </lineage>
</organism>
<dbReference type="GO" id="GO:0045717">
    <property type="term" value="P:negative regulation of fatty acid biosynthetic process"/>
    <property type="evidence" value="ECO:0007669"/>
    <property type="project" value="TreeGrafter"/>
</dbReference>
<feature type="repeat" description="WD" evidence="3">
    <location>
        <begin position="49"/>
        <end position="91"/>
    </location>
</feature>
<dbReference type="InterPro" id="IPR011990">
    <property type="entry name" value="TPR-like_helical_dom_sf"/>
</dbReference>
<dbReference type="Gene3D" id="2.130.10.10">
    <property type="entry name" value="YVTN repeat-like/Quinoprotein amine dehydrogenase"/>
    <property type="match status" value="2"/>
</dbReference>
<accession>A0A0G4J5C4</accession>
<dbReference type="EMBL" id="CDSF01000133">
    <property type="protein sequence ID" value="CEP02702.1"/>
    <property type="molecule type" value="Genomic_DNA"/>
</dbReference>
<dbReference type="Gene3D" id="1.25.40.10">
    <property type="entry name" value="Tetratricopeptide repeat domain"/>
    <property type="match status" value="1"/>
</dbReference>